<accession>A0AAV8UD94</accession>
<dbReference type="NCBIfam" id="TIGR00756">
    <property type="entry name" value="PPR"/>
    <property type="match status" value="11"/>
</dbReference>
<dbReference type="InterPro" id="IPR011990">
    <property type="entry name" value="TPR-like_helical_dom_sf"/>
</dbReference>
<evidence type="ECO:0008006" key="6">
    <source>
        <dbReference type="Google" id="ProtNLM"/>
    </source>
</evidence>
<dbReference type="Pfam" id="PF13041">
    <property type="entry name" value="PPR_2"/>
    <property type="match status" value="4"/>
</dbReference>
<feature type="repeat" description="PPR" evidence="3">
    <location>
        <begin position="302"/>
        <end position="336"/>
    </location>
</feature>
<protein>
    <recommendedName>
        <fullName evidence="6">Pentatricopeptide repeat-containing protein</fullName>
    </recommendedName>
</protein>
<sequence>MLIHLTKLAKVCLRSNVFPSPSVLSSVFFFSSYDQTSSKPIKDVVFHVSALINKPKWEDNTFLKSLVSHMSPHEACKTIELQSNNDDLGVRFFQWICKQSTYCYDIDSRVHLLKLIVFCNLYAVAHKAIVFVIKECTSSEDDILKLMGALDELREIGFRLNYPCYSNLLMCLAKVSLGFLAFLVYNRMVADGFVLGGIDYRNVVNGLCKNGFVQAGEMFLSRALKLGFGLDTHLCTSLVMGYCRENLLEQALMVLDVMSQWDGCQPNSVTYSTLIHGLCEAGKIEDAFGLKNEMNEKGLPPSARTYTILMKAMCDIGLVDKAFSLLDEMITKQCKPNIHAYTVLIEGLCREGKLEEAHGMFRRMLQERLFPRIITYNVLINGYCKEGRIISAFEVLSLMEKRKCKPNIRTYNELIGGLCRVSKSYKALFLLRRIVDNGYLPTEVTYNILIDGFCKEGKLDAAFSIFRSMKLVDLQPDRLTFTSIIDGLCKQRRPEMANGILGLMVKEGISPDEITFTALMDGYCKIGKTVDASMLYEWMMEFTYLTSPHAFNLYLDILCKENRLKEEYAMFGKILKLGLVPSVVTYTILINGLCQAGNITHSLKMLDLMQQSGCAPNVYTYTVVIHGLCEFGRIQEADALLFHMLDFGVQPNHITYSILVKAHVVAGRVDQAFEIMSLMVKNGCQPNSVIYSALLAGYAMSNTTTKVDNLDPPVESEEDGISENHIARNINVELAFELGDKIEKYGGSAIDFCDFLVEYLCRCGRVTEADCLVRDKVKKGLFPDKAASSVIEWHCRKQQYRSCLDLMKWMLSSGFVPCFESYHLVIEGLCSVGNSEQAKILIADLLTYNGVHETALVSPYVDFLVKEDNVHPSQLIEQLHHIERPVL</sequence>
<feature type="repeat" description="PPR" evidence="3">
    <location>
        <begin position="547"/>
        <end position="581"/>
    </location>
</feature>
<proteinExistence type="inferred from homology"/>
<dbReference type="Proteomes" id="UP001159364">
    <property type="component" value="Linkage Group LG08"/>
</dbReference>
<feature type="repeat" description="PPR" evidence="3">
    <location>
        <begin position="652"/>
        <end position="686"/>
    </location>
</feature>
<dbReference type="InterPro" id="IPR050872">
    <property type="entry name" value="PPR_P_subfamily"/>
</dbReference>
<organism evidence="4 5">
    <name type="scientific">Erythroxylum novogranatense</name>
    <dbReference type="NCBI Taxonomy" id="1862640"/>
    <lineage>
        <taxon>Eukaryota</taxon>
        <taxon>Viridiplantae</taxon>
        <taxon>Streptophyta</taxon>
        <taxon>Embryophyta</taxon>
        <taxon>Tracheophyta</taxon>
        <taxon>Spermatophyta</taxon>
        <taxon>Magnoliopsida</taxon>
        <taxon>eudicotyledons</taxon>
        <taxon>Gunneridae</taxon>
        <taxon>Pentapetalae</taxon>
        <taxon>rosids</taxon>
        <taxon>fabids</taxon>
        <taxon>Malpighiales</taxon>
        <taxon>Erythroxylaceae</taxon>
        <taxon>Erythroxylum</taxon>
    </lineage>
</organism>
<feature type="repeat" description="PPR" evidence="3">
    <location>
        <begin position="582"/>
        <end position="616"/>
    </location>
</feature>
<dbReference type="InterPro" id="IPR002885">
    <property type="entry name" value="PPR_rpt"/>
</dbReference>
<keyword evidence="2" id="KW-0677">Repeat</keyword>
<comment type="similarity">
    <text evidence="1">Belongs to the PPR family. P subfamily.</text>
</comment>
<gene>
    <name evidence="4" type="ORF">K2173_025196</name>
</gene>
<feature type="repeat" description="PPR" evidence="3">
    <location>
        <begin position="477"/>
        <end position="511"/>
    </location>
</feature>
<dbReference type="PROSITE" id="PS51375">
    <property type="entry name" value="PPR"/>
    <property type="match status" value="12"/>
</dbReference>
<feature type="repeat" description="PPR" evidence="3">
    <location>
        <begin position="442"/>
        <end position="476"/>
    </location>
</feature>
<comment type="caution">
    <text evidence="4">The sequence shown here is derived from an EMBL/GenBank/DDBJ whole genome shotgun (WGS) entry which is preliminary data.</text>
</comment>
<evidence type="ECO:0000256" key="3">
    <source>
        <dbReference type="PROSITE-ProRule" id="PRU00708"/>
    </source>
</evidence>
<feature type="repeat" description="PPR" evidence="3">
    <location>
        <begin position="337"/>
        <end position="371"/>
    </location>
</feature>
<feature type="repeat" description="PPR" evidence="3">
    <location>
        <begin position="407"/>
        <end position="441"/>
    </location>
</feature>
<reference evidence="4 5" key="1">
    <citation type="submission" date="2021-09" db="EMBL/GenBank/DDBJ databases">
        <title>Genomic insights and catalytic innovation underlie evolution of tropane alkaloids biosynthesis.</title>
        <authorList>
            <person name="Wang Y.-J."/>
            <person name="Tian T."/>
            <person name="Huang J.-P."/>
            <person name="Huang S.-X."/>
        </authorList>
    </citation>
    <scope>NUCLEOTIDE SEQUENCE [LARGE SCALE GENOMIC DNA]</scope>
    <source>
        <strain evidence="4">KIB-2018</strain>
        <tissue evidence="4">Leaf</tissue>
    </source>
</reference>
<dbReference type="AlphaFoldDB" id="A0AAV8UD94"/>
<keyword evidence="5" id="KW-1185">Reference proteome</keyword>
<evidence type="ECO:0000256" key="2">
    <source>
        <dbReference type="ARBA" id="ARBA00022737"/>
    </source>
</evidence>
<dbReference type="Gene3D" id="1.25.40.10">
    <property type="entry name" value="Tetratricopeptide repeat domain"/>
    <property type="match status" value="8"/>
</dbReference>
<feature type="repeat" description="PPR" evidence="3">
    <location>
        <begin position="617"/>
        <end position="651"/>
    </location>
</feature>
<name>A0AAV8UD94_9ROSI</name>
<dbReference type="Pfam" id="PF13812">
    <property type="entry name" value="PPR_3"/>
    <property type="match status" value="1"/>
</dbReference>
<evidence type="ECO:0000313" key="5">
    <source>
        <dbReference type="Proteomes" id="UP001159364"/>
    </source>
</evidence>
<dbReference type="PANTHER" id="PTHR46128">
    <property type="entry name" value="MITOCHONDRIAL GROUP I INTRON SPLICING FACTOR CCM1"/>
    <property type="match status" value="1"/>
</dbReference>
<feature type="repeat" description="PPR" evidence="3">
    <location>
        <begin position="372"/>
        <end position="406"/>
    </location>
</feature>
<evidence type="ECO:0000313" key="4">
    <source>
        <dbReference type="EMBL" id="KAJ8900419.1"/>
    </source>
</evidence>
<evidence type="ECO:0000256" key="1">
    <source>
        <dbReference type="ARBA" id="ARBA00007626"/>
    </source>
</evidence>
<dbReference type="EMBL" id="JAIWQS010000008">
    <property type="protein sequence ID" value="KAJ8900419.1"/>
    <property type="molecule type" value="Genomic_DNA"/>
</dbReference>
<dbReference type="Pfam" id="PF01535">
    <property type="entry name" value="PPR"/>
    <property type="match status" value="1"/>
</dbReference>
<dbReference type="PANTHER" id="PTHR46128:SF195">
    <property type="entry name" value="PENTACOTRIPEPTIDE-REPEAT REGION OF PRORP DOMAIN-CONTAINING PROTEIN"/>
    <property type="match status" value="1"/>
</dbReference>
<feature type="repeat" description="PPR" evidence="3">
    <location>
        <begin position="267"/>
        <end position="301"/>
    </location>
</feature>
<dbReference type="Pfam" id="PF12854">
    <property type="entry name" value="PPR_1"/>
    <property type="match status" value="2"/>
</dbReference>
<feature type="repeat" description="PPR" evidence="3">
    <location>
        <begin position="512"/>
        <end position="546"/>
    </location>
</feature>